<name>A0A1G9XV48_9ACTO</name>
<dbReference type="Gene3D" id="3.40.50.2300">
    <property type="match status" value="2"/>
</dbReference>
<feature type="domain" description="HTH lacI-type" evidence="4">
    <location>
        <begin position="2"/>
        <end position="56"/>
    </location>
</feature>
<proteinExistence type="predicted"/>
<gene>
    <name evidence="5" type="ORF">SAMN04487766_11087</name>
</gene>
<dbReference type="InterPro" id="IPR046335">
    <property type="entry name" value="LacI/GalR-like_sensor"/>
</dbReference>
<evidence type="ECO:0000256" key="3">
    <source>
        <dbReference type="ARBA" id="ARBA00023163"/>
    </source>
</evidence>
<dbReference type="OrthoDB" id="252678at2"/>
<evidence type="ECO:0000313" key="5">
    <source>
        <dbReference type="EMBL" id="SDN00296.1"/>
    </source>
</evidence>
<dbReference type="SUPFAM" id="SSF53822">
    <property type="entry name" value="Periplasmic binding protein-like I"/>
    <property type="match status" value="1"/>
</dbReference>
<dbReference type="SUPFAM" id="SSF47413">
    <property type="entry name" value="lambda repressor-like DNA-binding domains"/>
    <property type="match status" value="1"/>
</dbReference>
<evidence type="ECO:0000259" key="4">
    <source>
        <dbReference type="PROSITE" id="PS50932"/>
    </source>
</evidence>
<dbReference type="SMART" id="SM00354">
    <property type="entry name" value="HTH_LACI"/>
    <property type="match status" value="1"/>
</dbReference>
<dbReference type="AlphaFoldDB" id="A0A1G9XV48"/>
<dbReference type="Gene3D" id="1.10.260.40">
    <property type="entry name" value="lambda repressor-like DNA-binding domains"/>
    <property type="match status" value="1"/>
</dbReference>
<keyword evidence="2" id="KW-0238">DNA-binding</keyword>
<evidence type="ECO:0000256" key="1">
    <source>
        <dbReference type="ARBA" id="ARBA00023015"/>
    </source>
</evidence>
<dbReference type="Pfam" id="PF13377">
    <property type="entry name" value="Peripla_BP_3"/>
    <property type="match status" value="1"/>
</dbReference>
<protein>
    <submittedName>
        <fullName evidence="5">Transcriptional regulator, LacI family</fullName>
    </submittedName>
</protein>
<dbReference type="PANTHER" id="PTHR30146:SF153">
    <property type="entry name" value="LACTOSE OPERON REPRESSOR"/>
    <property type="match status" value="1"/>
</dbReference>
<keyword evidence="1" id="KW-0805">Transcription regulation</keyword>
<dbReference type="CDD" id="cd01392">
    <property type="entry name" value="HTH_LacI"/>
    <property type="match status" value="1"/>
</dbReference>
<evidence type="ECO:0000313" key="6">
    <source>
        <dbReference type="Proteomes" id="UP000199671"/>
    </source>
</evidence>
<dbReference type="RefSeq" id="WP_092611338.1">
    <property type="nucleotide sequence ID" value="NZ_FNHU01000010.1"/>
</dbReference>
<accession>A0A1G9XV48</accession>
<evidence type="ECO:0000256" key="2">
    <source>
        <dbReference type="ARBA" id="ARBA00023125"/>
    </source>
</evidence>
<dbReference type="EMBL" id="FNHU01000010">
    <property type="protein sequence ID" value="SDN00296.1"/>
    <property type="molecule type" value="Genomic_DNA"/>
</dbReference>
<dbReference type="CDD" id="cd06267">
    <property type="entry name" value="PBP1_LacI_sugar_binding-like"/>
    <property type="match status" value="1"/>
</dbReference>
<dbReference type="GO" id="GO:0000976">
    <property type="term" value="F:transcription cis-regulatory region binding"/>
    <property type="evidence" value="ECO:0007669"/>
    <property type="project" value="TreeGrafter"/>
</dbReference>
<dbReference type="PROSITE" id="PS50932">
    <property type="entry name" value="HTH_LACI_2"/>
    <property type="match status" value="1"/>
</dbReference>
<dbReference type="InterPro" id="IPR028082">
    <property type="entry name" value="Peripla_BP_I"/>
</dbReference>
<keyword evidence="3" id="KW-0804">Transcription</keyword>
<dbReference type="InterPro" id="IPR000843">
    <property type="entry name" value="HTH_LacI"/>
</dbReference>
<dbReference type="InterPro" id="IPR010982">
    <property type="entry name" value="Lambda_DNA-bd_dom_sf"/>
</dbReference>
<dbReference type="Pfam" id="PF00356">
    <property type="entry name" value="LacI"/>
    <property type="match status" value="1"/>
</dbReference>
<dbReference type="PANTHER" id="PTHR30146">
    <property type="entry name" value="LACI-RELATED TRANSCRIPTIONAL REPRESSOR"/>
    <property type="match status" value="1"/>
</dbReference>
<dbReference type="GO" id="GO:0003700">
    <property type="term" value="F:DNA-binding transcription factor activity"/>
    <property type="evidence" value="ECO:0007669"/>
    <property type="project" value="TreeGrafter"/>
</dbReference>
<dbReference type="Proteomes" id="UP000199671">
    <property type="component" value="Unassembled WGS sequence"/>
</dbReference>
<reference evidence="5 6" key="1">
    <citation type="submission" date="2016-10" db="EMBL/GenBank/DDBJ databases">
        <authorList>
            <person name="de Groot N.N."/>
        </authorList>
    </citation>
    <scope>NUCLEOTIDE SEQUENCE [LARGE SCALE GENOMIC DNA]</scope>
    <source>
        <strain evidence="5 6">KPR-7B</strain>
    </source>
</reference>
<sequence length="334" mass="35585">MATRADVARLAGVSPSTVTYVLTGQRPTTRATRERVQRAIDELGYRPNRHASVLAARSVRTVGVLFRMQRSGIDANDLEYIEGLRESVEPLGIQVFVPVGRRYSHLALEGLVRSRALDAAVLMDVAPDDEREEYLLGQGVPTVLIGTSHRSGGAPGVDADFEQMADLGVRHLLDLGHRRILFLMRDVHADRSNAYTAQSRAVRSAARRHGVAAVFRTCPDNVIAGAREVEPTGLPEGCTAVVSNNPHALEGVIAAAWARGLSLPGDLSAVSVGLTVARAQSGDLVTEVGVDRPALGRRAGALLLRSLEGDPVSGVELVAPRLIDHGSTAPPHPV</sequence>
<organism evidence="5 6">
    <name type="scientific">Actinomyces ruminicola</name>
    <dbReference type="NCBI Taxonomy" id="332524"/>
    <lineage>
        <taxon>Bacteria</taxon>
        <taxon>Bacillati</taxon>
        <taxon>Actinomycetota</taxon>
        <taxon>Actinomycetes</taxon>
        <taxon>Actinomycetales</taxon>
        <taxon>Actinomycetaceae</taxon>
        <taxon>Actinomyces</taxon>
    </lineage>
</organism>